<evidence type="ECO:0000256" key="3">
    <source>
        <dbReference type="SAM" id="SignalP"/>
    </source>
</evidence>
<feature type="region of interest" description="Disordered" evidence="1">
    <location>
        <begin position="29"/>
        <end position="65"/>
    </location>
</feature>
<accession>A0ABT1PYV3</accession>
<sequence length="188" mass="20728">MRRTRLTIATLSMAASAIALGVPAATAASAAQPSGTGGVHVVANDHQGDGGFNDEGRGRHRNRRHRHHRRVRIHWHHRCGRGWDSGYVRGTIRDRDRDRDRRFDGDRDFRDRDRRDNDRWPRGWISRCEWHRGERGERTSYAVPVGAVKAGVGGSVMNTALPEVAAGGALAAVGLAAGIGAMRRRSSN</sequence>
<gene>
    <name evidence="4" type="ORF">NGB36_16825</name>
</gene>
<dbReference type="EMBL" id="JANFNG010000012">
    <property type="protein sequence ID" value="MCQ4082225.1"/>
    <property type="molecule type" value="Genomic_DNA"/>
</dbReference>
<evidence type="ECO:0000313" key="4">
    <source>
        <dbReference type="EMBL" id="MCQ4082225.1"/>
    </source>
</evidence>
<name>A0ABT1PYV3_9ACTN</name>
<dbReference type="RefSeq" id="WP_255921134.1">
    <property type="nucleotide sequence ID" value="NZ_JANFNG010000012.1"/>
</dbReference>
<comment type="caution">
    <text evidence="4">The sequence shown here is derived from an EMBL/GenBank/DDBJ whole genome shotgun (WGS) entry which is preliminary data.</text>
</comment>
<keyword evidence="3" id="KW-0732">Signal</keyword>
<evidence type="ECO:0000256" key="2">
    <source>
        <dbReference type="SAM" id="Phobius"/>
    </source>
</evidence>
<feature type="signal peptide" evidence="3">
    <location>
        <begin position="1"/>
        <end position="27"/>
    </location>
</feature>
<evidence type="ECO:0000313" key="5">
    <source>
        <dbReference type="Proteomes" id="UP001057702"/>
    </source>
</evidence>
<evidence type="ECO:0000256" key="1">
    <source>
        <dbReference type="SAM" id="MobiDB-lite"/>
    </source>
</evidence>
<dbReference type="Proteomes" id="UP001057702">
    <property type="component" value="Unassembled WGS sequence"/>
</dbReference>
<keyword evidence="2" id="KW-0472">Membrane</keyword>
<proteinExistence type="predicted"/>
<feature type="transmembrane region" description="Helical" evidence="2">
    <location>
        <begin position="164"/>
        <end position="182"/>
    </location>
</feature>
<keyword evidence="2" id="KW-1133">Transmembrane helix</keyword>
<reference evidence="4" key="1">
    <citation type="submission" date="2022-06" db="EMBL/GenBank/DDBJ databases">
        <title>Draft genome sequence of Streptomyces sp. RB6PN25 isolated from peat swamp forest in Thailand.</title>
        <authorList>
            <person name="Duangmal K."/>
            <person name="Klaysubun C."/>
        </authorList>
    </citation>
    <scope>NUCLEOTIDE SEQUENCE</scope>
    <source>
        <strain evidence="4">RB6PN25</strain>
    </source>
</reference>
<protein>
    <recommendedName>
        <fullName evidence="6">Integral membrane protein</fullName>
    </recommendedName>
</protein>
<keyword evidence="5" id="KW-1185">Reference proteome</keyword>
<evidence type="ECO:0008006" key="6">
    <source>
        <dbReference type="Google" id="ProtNLM"/>
    </source>
</evidence>
<organism evidence="4 5">
    <name type="scientific">Streptomyces humicola</name>
    <dbReference type="NCBI Taxonomy" id="2953240"/>
    <lineage>
        <taxon>Bacteria</taxon>
        <taxon>Bacillati</taxon>
        <taxon>Actinomycetota</taxon>
        <taxon>Actinomycetes</taxon>
        <taxon>Kitasatosporales</taxon>
        <taxon>Streptomycetaceae</taxon>
        <taxon>Streptomyces</taxon>
    </lineage>
</organism>
<keyword evidence="2" id="KW-0812">Transmembrane</keyword>
<feature type="chain" id="PRO_5046663073" description="Integral membrane protein" evidence="3">
    <location>
        <begin position="28"/>
        <end position="188"/>
    </location>
</feature>